<keyword evidence="2" id="KW-1185">Reference proteome</keyword>
<evidence type="ECO:0000313" key="2">
    <source>
        <dbReference type="Proteomes" id="UP000016843"/>
    </source>
</evidence>
<comment type="caution">
    <text evidence="1">The sequence shown here is derived from an EMBL/GenBank/DDBJ whole genome shotgun (WGS) entry which is preliminary data.</text>
</comment>
<dbReference type="Proteomes" id="UP000016843">
    <property type="component" value="Unassembled WGS sequence"/>
</dbReference>
<name>U5BNU9_9BACT</name>
<gene>
    <name evidence="1" type="ORF">P872_07400</name>
</gene>
<proteinExistence type="predicted"/>
<dbReference type="EMBL" id="AWXR01000031">
    <property type="protein sequence ID" value="ERM82225.1"/>
    <property type="molecule type" value="Genomic_DNA"/>
</dbReference>
<organism evidence="1 2">
    <name type="scientific">Rhodonellum psychrophilum GCM71 = DSM 17998</name>
    <dbReference type="NCBI Taxonomy" id="1123057"/>
    <lineage>
        <taxon>Bacteria</taxon>
        <taxon>Pseudomonadati</taxon>
        <taxon>Bacteroidota</taxon>
        <taxon>Cytophagia</taxon>
        <taxon>Cytophagales</taxon>
        <taxon>Cytophagaceae</taxon>
        <taxon>Rhodonellum</taxon>
    </lineage>
</organism>
<evidence type="ECO:0000313" key="1">
    <source>
        <dbReference type="EMBL" id="ERM82225.1"/>
    </source>
</evidence>
<sequence length="40" mass="4659">MGNIGLAKPSAFKKSLQQTQLDFQLLLFFTTKKQKEMKRN</sequence>
<protein>
    <submittedName>
        <fullName evidence="1">Uncharacterized protein</fullName>
    </submittedName>
</protein>
<dbReference type="AlphaFoldDB" id="U5BNU9"/>
<accession>U5BNU9</accession>
<reference evidence="1 2" key="1">
    <citation type="journal article" date="2013" name="Genome Announc.">
        <title>Draft Genome Sequence of the Psychrophilic and Alkaliphilic Rhodonellum psychrophilum Strain GCM71T.</title>
        <authorList>
            <person name="Hauptmann A.L."/>
            <person name="Glaring M.A."/>
            <person name="Hallin P.F."/>
            <person name="Prieme A."/>
            <person name="Stougaard P."/>
        </authorList>
    </citation>
    <scope>NUCLEOTIDE SEQUENCE [LARGE SCALE GENOMIC DNA]</scope>
    <source>
        <strain evidence="1 2">GCM71</strain>
    </source>
</reference>